<gene>
    <name evidence="1" type="ORF">L6164_026367</name>
</gene>
<evidence type="ECO:0000313" key="1">
    <source>
        <dbReference type="EMBL" id="KAI4313380.1"/>
    </source>
</evidence>
<proteinExistence type="predicted"/>
<accession>A0ACB9LPX7</accession>
<organism evidence="1 2">
    <name type="scientific">Bauhinia variegata</name>
    <name type="common">Purple orchid tree</name>
    <name type="synonym">Phanera variegata</name>
    <dbReference type="NCBI Taxonomy" id="167791"/>
    <lineage>
        <taxon>Eukaryota</taxon>
        <taxon>Viridiplantae</taxon>
        <taxon>Streptophyta</taxon>
        <taxon>Embryophyta</taxon>
        <taxon>Tracheophyta</taxon>
        <taxon>Spermatophyta</taxon>
        <taxon>Magnoliopsida</taxon>
        <taxon>eudicotyledons</taxon>
        <taxon>Gunneridae</taxon>
        <taxon>Pentapetalae</taxon>
        <taxon>rosids</taxon>
        <taxon>fabids</taxon>
        <taxon>Fabales</taxon>
        <taxon>Fabaceae</taxon>
        <taxon>Cercidoideae</taxon>
        <taxon>Cercideae</taxon>
        <taxon>Bauhiniinae</taxon>
        <taxon>Bauhinia</taxon>
    </lineage>
</organism>
<dbReference type="Proteomes" id="UP000828941">
    <property type="component" value="Chromosome 11"/>
</dbReference>
<name>A0ACB9LPX7_BAUVA</name>
<comment type="caution">
    <text evidence="1">The sequence shown here is derived from an EMBL/GenBank/DDBJ whole genome shotgun (WGS) entry which is preliminary data.</text>
</comment>
<sequence length="614" mass="70729">MAISTSPDWSFAYSKCSRTRVLTSFHTCQFPSFYPFSSSKSRFFPVKSSKSSSPILEEESPNTPIVKLDLNFADVQQYSKPGTENLNDFICGLLEDPQTEALGCEYYQRLKERPEYRPEKPTLRLLIRYLLRLKKWDLIQTVIEDFKVYHVLPDRFTCSKTISVCIKSRKFKISETLLEIFQSDSEVAVFAFRSAMKSYNWLHMYRSTVSVHERMKNANVVGDSRCYLHIMEAYLRIGDCEKVVQLFHEFQSRKLLGSTRYLPKICGTLLESLGESGRAFEALKYFRELTKQGAFEDSFYSKLICSFAKIGEVDMAEEVLREAKSKMTLRDPEVYTKLVLMYVEVGLLERTLEVVEAMNEANVKVTDCVLCAIVNGFSKRRGFRAAIQVFKQLVSQGYEPGQVTYASIINAYCRLGKYTEAEKLFSEMEQKGFDKCVVAYSSMVVMYGRTGRVREAMRLVAKMKERGCEPNVWVYNSLIDMHGRVKNLRQVEKLWKEMKRRKIAPDKVTYTNIISAYCKEKEFETCIKFYNEYRINGGVLDKAMAGVMVGVFSNASQIDELVKLLHDMKMEGTSIDERLYRSALNAFTEAGCRCKQDGCKRASTWCKSSLSFQN</sequence>
<evidence type="ECO:0000313" key="2">
    <source>
        <dbReference type="Proteomes" id="UP000828941"/>
    </source>
</evidence>
<keyword evidence="2" id="KW-1185">Reference proteome</keyword>
<reference evidence="1 2" key="1">
    <citation type="journal article" date="2022" name="DNA Res.">
        <title>Chromosomal-level genome assembly of the orchid tree Bauhinia variegata (Leguminosae; Cercidoideae) supports the allotetraploid origin hypothesis of Bauhinia.</title>
        <authorList>
            <person name="Zhong Y."/>
            <person name="Chen Y."/>
            <person name="Zheng D."/>
            <person name="Pang J."/>
            <person name="Liu Y."/>
            <person name="Luo S."/>
            <person name="Meng S."/>
            <person name="Qian L."/>
            <person name="Wei D."/>
            <person name="Dai S."/>
            <person name="Zhou R."/>
        </authorList>
    </citation>
    <scope>NUCLEOTIDE SEQUENCE [LARGE SCALE GENOMIC DNA]</scope>
    <source>
        <strain evidence="1">BV-YZ2020</strain>
    </source>
</reference>
<protein>
    <submittedName>
        <fullName evidence="1">Uncharacterized protein</fullName>
    </submittedName>
</protein>
<dbReference type="EMBL" id="CM039436">
    <property type="protein sequence ID" value="KAI4313380.1"/>
    <property type="molecule type" value="Genomic_DNA"/>
</dbReference>